<dbReference type="PANTHER" id="PTHR30589">
    <property type="entry name" value="PROLIPOPROTEIN DIACYLGLYCERYL TRANSFERASE"/>
    <property type="match status" value="1"/>
</dbReference>
<evidence type="ECO:0000313" key="8">
    <source>
        <dbReference type="EMBL" id="MBK5928080.1"/>
    </source>
</evidence>
<organism evidence="8 9">
    <name type="scientific">Rhodobaculum claviforme</name>
    <dbReference type="NCBI Taxonomy" id="1549854"/>
    <lineage>
        <taxon>Bacteria</taxon>
        <taxon>Pseudomonadati</taxon>
        <taxon>Pseudomonadota</taxon>
        <taxon>Alphaproteobacteria</taxon>
        <taxon>Rhodobacterales</taxon>
        <taxon>Paracoccaceae</taxon>
        <taxon>Rhodobaculum</taxon>
    </lineage>
</organism>
<feature type="transmembrane region" description="Helical" evidence="7">
    <location>
        <begin position="204"/>
        <end position="224"/>
    </location>
</feature>
<protein>
    <recommendedName>
        <fullName evidence="7">Phosphatidylglycerol--prolipoprotein diacylglyceryl transferase</fullName>
        <ecNumber evidence="7">2.5.1.145</ecNumber>
    </recommendedName>
</protein>
<dbReference type="GO" id="GO:0042158">
    <property type="term" value="P:lipoprotein biosynthetic process"/>
    <property type="evidence" value="ECO:0007669"/>
    <property type="project" value="UniProtKB-UniRule"/>
</dbReference>
<dbReference type="EC" id="2.5.1.145" evidence="7"/>
<evidence type="ECO:0000256" key="1">
    <source>
        <dbReference type="ARBA" id="ARBA00007150"/>
    </source>
</evidence>
<dbReference type="RefSeq" id="WP_201157832.1">
    <property type="nucleotide sequence ID" value="NZ_NHSD01000287.1"/>
</dbReference>
<dbReference type="GO" id="GO:0005886">
    <property type="term" value="C:plasma membrane"/>
    <property type="evidence" value="ECO:0007669"/>
    <property type="project" value="UniProtKB-SubCell"/>
</dbReference>
<dbReference type="NCBIfam" id="TIGR00544">
    <property type="entry name" value="lgt"/>
    <property type="match status" value="1"/>
</dbReference>
<sequence>MQAVLPFPDITPEIFAIELGGITLALRWYALAYISGFLIGWGVLVALMRRPAVWPGGQAPMAPGAVEGLLTWVIVGVILGGRLGFVLFYQPGHYLRHPWEALAIWQGGMAFHGGLLGAAVAAALFARRHGVPALRLGDAMALAAPVGIALGRVANFINAELWGRPTDVPWGVVFPGPAAQDCPPAMIGPMGCARHPTQLYEAGLEGVVLGLVLLGLVVWGRALLRPGLVTGVFLAGYGLARLVVEIWREADAQFVTFDNPAGHVLRLGDAGLQMGQVLSLPMIALGAALVVRALWTR</sequence>
<proteinExistence type="inferred from homology"/>
<keyword evidence="4 7" id="KW-0812">Transmembrane</keyword>
<feature type="binding site" evidence="7">
    <location>
        <position position="152"/>
    </location>
    <ligand>
        <name>a 1,2-diacyl-sn-glycero-3-phospho-(1'-sn-glycerol)</name>
        <dbReference type="ChEBI" id="CHEBI:64716"/>
    </ligand>
</feature>
<dbReference type="InterPro" id="IPR001640">
    <property type="entry name" value="Lgt"/>
</dbReference>
<name>A0A934WID1_9RHOB</name>
<reference evidence="8" key="1">
    <citation type="submission" date="2017-05" db="EMBL/GenBank/DDBJ databases">
        <authorList>
            <person name="Imhoff J.F."/>
            <person name="Rahn T."/>
            <person name="Kuenzel S."/>
            <person name="Neulinger S.C."/>
        </authorList>
    </citation>
    <scope>NUCLEOTIDE SEQUENCE</scope>
    <source>
        <strain evidence="8">LMG 28126</strain>
    </source>
</reference>
<feature type="transmembrane region" description="Helical" evidence="7">
    <location>
        <begin position="69"/>
        <end position="90"/>
    </location>
</feature>
<comment type="caution">
    <text evidence="8">The sequence shown here is derived from an EMBL/GenBank/DDBJ whole genome shotgun (WGS) entry which is preliminary data.</text>
</comment>
<feature type="transmembrane region" description="Helical" evidence="7">
    <location>
        <begin position="102"/>
        <end position="126"/>
    </location>
</feature>
<evidence type="ECO:0000256" key="6">
    <source>
        <dbReference type="ARBA" id="ARBA00023136"/>
    </source>
</evidence>
<comment type="pathway">
    <text evidence="7">Protein modification; lipoprotein biosynthesis (diacylglyceryl transfer).</text>
</comment>
<reference evidence="8" key="2">
    <citation type="journal article" date="2020" name="Microorganisms">
        <title>Osmotic Adaptation and Compatible Solute Biosynthesis of Phototrophic Bacteria as Revealed from Genome Analyses.</title>
        <authorList>
            <person name="Imhoff J.F."/>
            <person name="Rahn T."/>
            <person name="Kunzel S."/>
            <person name="Keller A."/>
            <person name="Neulinger S.C."/>
        </authorList>
    </citation>
    <scope>NUCLEOTIDE SEQUENCE</scope>
    <source>
        <strain evidence="8">LMG 28126</strain>
    </source>
</reference>
<dbReference type="Pfam" id="PF01790">
    <property type="entry name" value="LGT"/>
    <property type="match status" value="1"/>
</dbReference>
<dbReference type="HAMAP" id="MF_01147">
    <property type="entry name" value="Lgt"/>
    <property type="match status" value="1"/>
</dbReference>
<dbReference type="PANTHER" id="PTHR30589:SF0">
    <property type="entry name" value="PHOSPHATIDYLGLYCEROL--PROLIPOPROTEIN DIACYLGLYCERYL TRANSFERASE"/>
    <property type="match status" value="1"/>
</dbReference>
<feature type="transmembrane region" description="Helical" evidence="7">
    <location>
        <begin position="277"/>
        <end position="295"/>
    </location>
</feature>
<keyword evidence="3 7" id="KW-0808">Transferase</keyword>
<feature type="transmembrane region" description="Helical" evidence="7">
    <location>
        <begin position="28"/>
        <end position="48"/>
    </location>
</feature>
<comment type="function">
    <text evidence="7">Catalyzes the transfer of the diacylglyceryl group from phosphatidylglycerol to the sulfhydryl group of the N-terminal cysteine of a prolipoprotein, the first step in the formation of mature lipoproteins.</text>
</comment>
<keyword evidence="5 7" id="KW-1133">Transmembrane helix</keyword>
<accession>A0A934WID1</accession>
<keyword evidence="2 7" id="KW-1003">Cell membrane</keyword>
<keyword evidence="9" id="KW-1185">Reference proteome</keyword>
<evidence type="ECO:0000256" key="4">
    <source>
        <dbReference type="ARBA" id="ARBA00022692"/>
    </source>
</evidence>
<dbReference type="AlphaFoldDB" id="A0A934WID1"/>
<dbReference type="Proteomes" id="UP000706333">
    <property type="component" value="Unassembled WGS sequence"/>
</dbReference>
<comment type="catalytic activity">
    <reaction evidence="7">
        <text>L-cysteinyl-[prolipoprotein] + a 1,2-diacyl-sn-glycero-3-phospho-(1'-sn-glycerol) = an S-1,2-diacyl-sn-glyceryl-L-cysteinyl-[prolipoprotein] + sn-glycerol 1-phosphate + H(+)</text>
        <dbReference type="Rhea" id="RHEA:56712"/>
        <dbReference type="Rhea" id="RHEA-COMP:14679"/>
        <dbReference type="Rhea" id="RHEA-COMP:14680"/>
        <dbReference type="ChEBI" id="CHEBI:15378"/>
        <dbReference type="ChEBI" id="CHEBI:29950"/>
        <dbReference type="ChEBI" id="CHEBI:57685"/>
        <dbReference type="ChEBI" id="CHEBI:64716"/>
        <dbReference type="ChEBI" id="CHEBI:140658"/>
        <dbReference type="EC" id="2.5.1.145"/>
    </reaction>
</comment>
<gene>
    <name evidence="7" type="primary">lgt</name>
    <name evidence="8" type="ORF">CCR87_12205</name>
</gene>
<evidence type="ECO:0000256" key="3">
    <source>
        <dbReference type="ARBA" id="ARBA00022679"/>
    </source>
</evidence>
<evidence type="ECO:0000256" key="5">
    <source>
        <dbReference type="ARBA" id="ARBA00022989"/>
    </source>
</evidence>
<dbReference type="EMBL" id="NHSD01000287">
    <property type="protein sequence ID" value="MBK5928080.1"/>
    <property type="molecule type" value="Genomic_DNA"/>
</dbReference>
<comment type="similarity">
    <text evidence="1 7">Belongs to the Lgt family.</text>
</comment>
<dbReference type="PROSITE" id="PS01311">
    <property type="entry name" value="LGT"/>
    <property type="match status" value="1"/>
</dbReference>
<evidence type="ECO:0000313" key="9">
    <source>
        <dbReference type="Proteomes" id="UP000706333"/>
    </source>
</evidence>
<dbReference type="GO" id="GO:0008961">
    <property type="term" value="F:phosphatidylglycerol-prolipoprotein diacylglyceryl transferase activity"/>
    <property type="evidence" value="ECO:0007669"/>
    <property type="project" value="UniProtKB-UniRule"/>
</dbReference>
<comment type="subcellular location">
    <subcellularLocation>
        <location evidence="7">Cell membrane</location>
        <topology evidence="7">Multi-pass membrane protein</topology>
    </subcellularLocation>
</comment>
<evidence type="ECO:0000256" key="2">
    <source>
        <dbReference type="ARBA" id="ARBA00022475"/>
    </source>
</evidence>
<evidence type="ECO:0000256" key="7">
    <source>
        <dbReference type="HAMAP-Rule" id="MF_01147"/>
    </source>
</evidence>
<keyword evidence="6 7" id="KW-0472">Membrane</keyword>